<accession>A0AAE1BJQ7</accession>
<dbReference type="Proteomes" id="UP001286313">
    <property type="component" value="Unassembled WGS sequence"/>
</dbReference>
<reference evidence="2" key="1">
    <citation type="submission" date="2023-10" db="EMBL/GenBank/DDBJ databases">
        <title>Genome assemblies of two species of porcelain crab, Petrolisthes cinctipes and Petrolisthes manimaculis (Anomura: Porcellanidae).</title>
        <authorList>
            <person name="Angst P."/>
        </authorList>
    </citation>
    <scope>NUCLEOTIDE SEQUENCE</scope>
    <source>
        <strain evidence="2">PB745_01</strain>
        <tissue evidence="2">Gill</tissue>
    </source>
</reference>
<evidence type="ECO:0000256" key="1">
    <source>
        <dbReference type="SAM" id="MobiDB-lite"/>
    </source>
</evidence>
<sequence>MHLCPLECLRDTCAGRQRCDTRCTQPWGPSPSRDSGARGALAAAPQAPPGPAHGPPAAPPPANHHHSLSKKAEFSGSTALLSFRVAEVGNAAGRQVRGVGRVDTATAVVGQRAGAAWHRPLPLSPTLLASVHHHNNNNNSRPSLSTCRKLSSPRVCEYTHCYTLTTTTSSHLTFTMLTTRLHLYTSSSHPNGIQSSPSSQS</sequence>
<name>A0AAE1BJQ7_PETCI</name>
<evidence type="ECO:0000313" key="2">
    <source>
        <dbReference type="EMBL" id="KAK3850135.1"/>
    </source>
</evidence>
<dbReference type="EMBL" id="JAWQEG010008526">
    <property type="protein sequence ID" value="KAK3850135.1"/>
    <property type="molecule type" value="Genomic_DNA"/>
</dbReference>
<organism evidence="2 3">
    <name type="scientific">Petrolisthes cinctipes</name>
    <name type="common">Flat porcelain crab</name>
    <dbReference type="NCBI Taxonomy" id="88211"/>
    <lineage>
        <taxon>Eukaryota</taxon>
        <taxon>Metazoa</taxon>
        <taxon>Ecdysozoa</taxon>
        <taxon>Arthropoda</taxon>
        <taxon>Crustacea</taxon>
        <taxon>Multicrustacea</taxon>
        <taxon>Malacostraca</taxon>
        <taxon>Eumalacostraca</taxon>
        <taxon>Eucarida</taxon>
        <taxon>Decapoda</taxon>
        <taxon>Pleocyemata</taxon>
        <taxon>Anomura</taxon>
        <taxon>Galatheoidea</taxon>
        <taxon>Porcellanidae</taxon>
        <taxon>Petrolisthes</taxon>
    </lineage>
</organism>
<comment type="caution">
    <text evidence="2">The sequence shown here is derived from an EMBL/GenBank/DDBJ whole genome shotgun (WGS) entry which is preliminary data.</text>
</comment>
<protein>
    <submittedName>
        <fullName evidence="2">Uncharacterized protein</fullName>
    </submittedName>
</protein>
<feature type="region of interest" description="Disordered" evidence="1">
    <location>
        <begin position="21"/>
        <end position="71"/>
    </location>
</feature>
<feature type="compositionally biased region" description="Pro residues" evidence="1">
    <location>
        <begin position="46"/>
        <end position="62"/>
    </location>
</feature>
<dbReference type="AlphaFoldDB" id="A0AAE1BJQ7"/>
<gene>
    <name evidence="2" type="ORF">Pcinc_043140</name>
</gene>
<evidence type="ECO:0000313" key="3">
    <source>
        <dbReference type="Proteomes" id="UP001286313"/>
    </source>
</evidence>
<proteinExistence type="predicted"/>
<keyword evidence="3" id="KW-1185">Reference proteome</keyword>